<feature type="compositionally biased region" description="Polar residues" evidence="4">
    <location>
        <begin position="367"/>
        <end position="379"/>
    </location>
</feature>
<feature type="region of interest" description="Disordered" evidence="4">
    <location>
        <begin position="1"/>
        <end position="236"/>
    </location>
</feature>
<evidence type="ECO:0000256" key="4">
    <source>
        <dbReference type="SAM" id="MobiDB-lite"/>
    </source>
</evidence>
<gene>
    <name evidence="6" type="ORF">AWRI4620_LOCUS9009</name>
</gene>
<dbReference type="GO" id="GO:0003700">
    <property type="term" value="F:DNA-binding transcription factor activity"/>
    <property type="evidence" value="ECO:0007669"/>
    <property type="project" value="TreeGrafter"/>
</dbReference>
<keyword evidence="7" id="KW-1185">Reference proteome</keyword>
<evidence type="ECO:0000259" key="5">
    <source>
        <dbReference type="PROSITE" id="PS50888"/>
    </source>
</evidence>
<feature type="compositionally biased region" description="Low complexity" evidence="4">
    <location>
        <begin position="9"/>
        <end position="18"/>
    </location>
</feature>
<dbReference type="PANTHER" id="PTHR10328">
    <property type="entry name" value="PROTEIN MAX MYC-ASSOCIATED FACTOR X"/>
    <property type="match status" value="1"/>
</dbReference>
<dbReference type="GO" id="GO:0046983">
    <property type="term" value="F:protein dimerization activity"/>
    <property type="evidence" value="ECO:0007669"/>
    <property type="project" value="InterPro"/>
</dbReference>
<keyword evidence="2" id="KW-0539">Nucleus</keyword>
<name>A0A9N8PXH4_9PEZI</name>
<organism evidence="6 7">
    <name type="scientific">Aureobasidium uvarum</name>
    <dbReference type="NCBI Taxonomy" id="2773716"/>
    <lineage>
        <taxon>Eukaryota</taxon>
        <taxon>Fungi</taxon>
        <taxon>Dikarya</taxon>
        <taxon>Ascomycota</taxon>
        <taxon>Pezizomycotina</taxon>
        <taxon>Dothideomycetes</taxon>
        <taxon>Dothideomycetidae</taxon>
        <taxon>Dothideales</taxon>
        <taxon>Saccotheciaceae</taxon>
        <taxon>Aureobasidium</taxon>
    </lineage>
</organism>
<dbReference type="Proteomes" id="UP000745764">
    <property type="component" value="Unassembled WGS sequence"/>
</dbReference>
<dbReference type="Gene3D" id="4.10.280.10">
    <property type="entry name" value="Helix-loop-helix DNA-binding domain"/>
    <property type="match status" value="1"/>
</dbReference>
<evidence type="ECO:0000313" key="6">
    <source>
        <dbReference type="EMBL" id="CAD0114754.1"/>
    </source>
</evidence>
<protein>
    <recommendedName>
        <fullName evidence="5">BHLH domain-containing protein</fullName>
    </recommendedName>
</protein>
<dbReference type="SUPFAM" id="SSF47459">
    <property type="entry name" value="HLH, helix-loop-helix DNA-binding domain"/>
    <property type="match status" value="1"/>
</dbReference>
<evidence type="ECO:0000313" key="7">
    <source>
        <dbReference type="Proteomes" id="UP000745764"/>
    </source>
</evidence>
<feature type="compositionally biased region" description="Basic and acidic residues" evidence="4">
    <location>
        <begin position="64"/>
        <end position="83"/>
    </location>
</feature>
<evidence type="ECO:0000256" key="1">
    <source>
        <dbReference type="ARBA" id="ARBA00023125"/>
    </source>
</evidence>
<comment type="caution">
    <text evidence="6">The sequence shown here is derived from an EMBL/GenBank/DDBJ whole genome shotgun (WGS) entry which is preliminary data.</text>
</comment>
<feature type="compositionally biased region" description="Basic and acidic residues" evidence="4">
    <location>
        <begin position="174"/>
        <end position="187"/>
    </location>
</feature>
<dbReference type="SMART" id="SM00353">
    <property type="entry name" value="HLH"/>
    <property type="match status" value="1"/>
</dbReference>
<dbReference type="EMBL" id="CAINUL010000018">
    <property type="protein sequence ID" value="CAD0114754.1"/>
    <property type="molecule type" value="Genomic_DNA"/>
</dbReference>
<feature type="compositionally biased region" description="Polar residues" evidence="4">
    <location>
        <begin position="24"/>
        <end position="45"/>
    </location>
</feature>
<feature type="compositionally biased region" description="Polar residues" evidence="4">
    <location>
        <begin position="86"/>
        <end position="123"/>
    </location>
</feature>
<evidence type="ECO:0000256" key="2">
    <source>
        <dbReference type="ARBA" id="ARBA00023242"/>
    </source>
</evidence>
<keyword evidence="3" id="KW-0175">Coiled coil</keyword>
<reference evidence="6" key="1">
    <citation type="submission" date="2020-06" db="EMBL/GenBank/DDBJ databases">
        <authorList>
            <person name="Onetto C."/>
        </authorList>
    </citation>
    <scope>NUCLEOTIDE SEQUENCE</scope>
</reference>
<feature type="region of interest" description="Disordered" evidence="4">
    <location>
        <begin position="367"/>
        <end position="391"/>
    </location>
</feature>
<dbReference type="InterPro" id="IPR011598">
    <property type="entry name" value="bHLH_dom"/>
</dbReference>
<sequence length="412" mass="45078">MAAPKNENQQPQQPSPSQMLPSIASLTNGLPSSNQYSPPNRQPSHLPSRDSGTWPPISHPQMKRSVDYHQSFDSRRSSIDSRVHNGISNLGLNNPTSPYESQNGSQVSLAASLRRPNNGNPMSPMSGRGSIRGQGPRVAPPIVGASRVPGGPDPMASKPTPGHAWAFPDDPIAEESRRESSSEDSQRHSISRTNSYAASSIRSSIFSQGEGLPYGQRRFDDDAPTHHHHSMSQHRLSALQNEANMSGGGNYSRTPELRISHKLAERKRRSEMKDLFEELNRVVPTNGGAKATIEYIKTTQNQERGLMSECNRLRDASDYARDAQSTIKNLQTEIAVMQERLRLVEPGNPHIYGAYTSEISQAHAQAQANGQPRQFSLPSMNAVPPPPQHYNASAAAAQGMQGVEYGNAARHH</sequence>
<feature type="coiled-coil region" evidence="3">
    <location>
        <begin position="313"/>
        <end position="340"/>
    </location>
</feature>
<dbReference type="Pfam" id="PF00010">
    <property type="entry name" value="HLH"/>
    <property type="match status" value="1"/>
</dbReference>
<feature type="compositionally biased region" description="Polar residues" evidence="4">
    <location>
        <begin position="193"/>
        <end position="207"/>
    </location>
</feature>
<evidence type="ECO:0000256" key="3">
    <source>
        <dbReference type="SAM" id="Coils"/>
    </source>
</evidence>
<dbReference type="OrthoDB" id="8964853at2759"/>
<dbReference type="GO" id="GO:0003677">
    <property type="term" value="F:DNA binding"/>
    <property type="evidence" value="ECO:0007669"/>
    <property type="project" value="UniProtKB-KW"/>
</dbReference>
<accession>A0A9N8PXH4</accession>
<feature type="domain" description="BHLH" evidence="5">
    <location>
        <begin position="256"/>
        <end position="323"/>
    </location>
</feature>
<dbReference type="PANTHER" id="PTHR10328:SF15">
    <property type="entry name" value="BHLH TRANSCRIPTION FACTOR"/>
    <property type="match status" value="1"/>
</dbReference>
<dbReference type="InterPro" id="IPR036638">
    <property type="entry name" value="HLH_DNA-bd_sf"/>
</dbReference>
<dbReference type="GO" id="GO:0090575">
    <property type="term" value="C:RNA polymerase II transcription regulator complex"/>
    <property type="evidence" value="ECO:0007669"/>
    <property type="project" value="TreeGrafter"/>
</dbReference>
<dbReference type="PROSITE" id="PS50888">
    <property type="entry name" value="BHLH"/>
    <property type="match status" value="1"/>
</dbReference>
<dbReference type="AlphaFoldDB" id="A0A9N8PXH4"/>
<dbReference type="GO" id="GO:0045944">
    <property type="term" value="P:positive regulation of transcription by RNA polymerase II"/>
    <property type="evidence" value="ECO:0007669"/>
    <property type="project" value="TreeGrafter"/>
</dbReference>
<proteinExistence type="predicted"/>
<keyword evidence="1" id="KW-0238">DNA-binding</keyword>